<protein>
    <submittedName>
        <fullName evidence="2">Uncharacterized protein</fullName>
    </submittedName>
</protein>
<dbReference type="AlphaFoldDB" id="A0A0E3S6S3"/>
<name>A0A0E3S6S3_9EURY</name>
<dbReference type="RefSeq" id="WP_048126297.1">
    <property type="nucleotide sequence ID" value="NZ_CP009515.1"/>
</dbReference>
<dbReference type="HOGENOM" id="CLU_2534706_0_0_2"/>
<reference evidence="2 3" key="1">
    <citation type="submission" date="2014-07" db="EMBL/GenBank/DDBJ databases">
        <title>Methanogenic archaea and the global carbon cycle.</title>
        <authorList>
            <person name="Henriksen J.R."/>
            <person name="Luke J."/>
            <person name="Reinhart S."/>
            <person name="Benedict M.N."/>
            <person name="Youngblut N.D."/>
            <person name="Metcalf M.E."/>
            <person name="Whitaker R.J."/>
            <person name="Metcalf W.W."/>
        </authorList>
    </citation>
    <scope>NUCLEOTIDE SEQUENCE [LARGE SCALE GENOMIC DNA]</scope>
    <source>
        <strain evidence="2 3">Z-7289</strain>
    </source>
</reference>
<feature type="compositionally biased region" description="Basic and acidic residues" evidence="1">
    <location>
        <begin position="59"/>
        <end position="75"/>
    </location>
</feature>
<dbReference type="GeneID" id="24806533"/>
<evidence type="ECO:0000256" key="1">
    <source>
        <dbReference type="SAM" id="MobiDB-lite"/>
    </source>
</evidence>
<evidence type="ECO:0000313" key="3">
    <source>
        <dbReference type="Proteomes" id="UP000033072"/>
    </source>
</evidence>
<dbReference type="Proteomes" id="UP000033072">
    <property type="component" value="Chromosome"/>
</dbReference>
<dbReference type="KEGG" id="mls:MSLAZ_1761"/>
<keyword evidence="3" id="KW-1185">Reference proteome</keyword>
<dbReference type="EMBL" id="CP009515">
    <property type="protein sequence ID" value="AKB75022.1"/>
    <property type="molecule type" value="Genomic_DNA"/>
</dbReference>
<sequence length="83" mass="10107">MVTREMKEPEKNFDKAIEFAEKKKEESLKKATTQIEKEYLANAFDKEIQELKERKKKFVDSRELTEKKKNEEIEKRKQKKKNN</sequence>
<accession>A0A0E3S6S3</accession>
<gene>
    <name evidence="2" type="ORF">MSLAZ_1761</name>
</gene>
<organism evidence="2 3">
    <name type="scientific">Methanosarcina lacustris Z-7289</name>
    <dbReference type="NCBI Taxonomy" id="1434111"/>
    <lineage>
        <taxon>Archaea</taxon>
        <taxon>Methanobacteriati</taxon>
        <taxon>Methanobacteriota</taxon>
        <taxon>Stenosarchaea group</taxon>
        <taxon>Methanomicrobia</taxon>
        <taxon>Methanosarcinales</taxon>
        <taxon>Methanosarcinaceae</taxon>
        <taxon>Methanosarcina</taxon>
    </lineage>
</organism>
<dbReference type="PATRIC" id="fig|1434111.4.peg.2304"/>
<proteinExistence type="predicted"/>
<evidence type="ECO:0000313" key="2">
    <source>
        <dbReference type="EMBL" id="AKB75022.1"/>
    </source>
</evidence>
<feature type="region of interest" description="Disordered" evidence="1">
    <location>
        <begin position="59"/>
        <end position="83"/>
    </location>
</feature>